<gene>
    <name evidence="2" type="ORF">HGA05_26610</name>
</gene>
<name>A0A846WU24_9ACTN</name>
<keyword evidence="2" id="KW-0670">Pyruvate</keyword>
<reference evidence="2 3" key="1">
    <citation type="submission" date="2020-04" db="EMBL/GenBank/DDBJ databases">
        <title>MicrobeNet Type strains.</title>
        <authorList>
            <person name="Nicholson A.C."/>
        </authorList>
    </citation>
    <scope>NUCLEOTIDE SEQUENCE [LARGE SCALE GENOMIC DNA]</scope>
    <source>
        <strain evidence="2 3">ATCC BAA-14</strain>
    </source>
</reference>
<sequence length="214" mass="23232">MPKPAVLMARDERSDLLDFLRTLTPEQWNAPSLCRGWSVKDVAAHMISYDDLGIVGMTKRLVKGRLIWANEAGVEEYRHLSATELLETFEQRLTPAGLTAGLGGMIGLVDGTIHHQDIRRALDQPRTIPSERLATVIAAVPSNPRLGAHKRIKGLRLVATDLDWAHGQGQEVRGPAEAIMMAISGRADALSDLAGAGHSTLAARVEIDAAKHDQ</sequence>
<proteinExistence type="predicted"/>
<evidence type="ECO:0000313" key="2">
    <source>
        <dbReference type="EMBL" id="NKY05134.1"/>
    </source>
</evidence>
<evidence type="ECO:0000259" key="1">
    <source>
        <dbReference type="Pfam" id="PF11716"/>
    </source>
</evidence>
<keyword evidence="2" id="KW-0413">Isomerase</keyword>
<dbReference type="InterPro" id="IPR017517">
    <property type="entry name" value="Maleyloyr_isom"/>
</dbReference>
<dbReference type="InterPro" id="IPR034660">
    <property type="entry name" value="DinB/YfiT-like"/>
</dbReference>
<comment type="caution">
    <text evidence="2">The sequence shown here is derived from an EMBL/GenBank/DDBJ whole genome shotgun (WGS) entry which is preliminary data.</text>
</comment>
<dbReference type="Pfam" id="PF11716">
    <property type="entry name" value="MDMPI_N"/>
    <property type="match status" value="1"/>
</dbReference>
<dbReference type="GO" id="GO:0016853">
    <property type="term" value="F:isomerase activity"/>
    <property type="evidence" value="ECO:0007669"/>
    <property type="project" value="UniProtKB-KW"/>
</dbReference>
<dbReference type="GO" id="GO:0046872">
    <property type="term" value="F:metal ion binding"/>
    <property type="evidence" value="ECO:0007669"/>
    <property type="project" value="InterPro"/>
</dbReference>
<dbReference type="Proteomes" id="UP000563898">
    <property type="component" value="Unassembled WGS sequence"/>
</dbReference>
<feature type="domain" description="Mycothiol-dependent maleylpyruvate isomerase metal-binding" evidence="1">
    <location>
        <begin position="10"/>
        <end position="92"/>
    </location>
</feature>
<organism evidence="2 3">
    <name type="scientific">Gordonia polyisoprenivorans</name>
    <dbReference type="NCBI Taxonomy" id="84595"/>
    <lineage>
        <taxon>Bacteria</taxon>
        <taxon>Bacillati</taxon>
        <taxon>Actinomycetota</taxon>
        <taxon>Actinomycetes</taxon>
        <taxon>Mycobacteriales</taxon>
        <taxon>Gordoniaceae</taxon>
        <taxon>Gordonia</taxon>
    </lineage>
</organism>
<dbReference type="NCBIfam" id="TIGR03083">
    <property type="entry name" value="maleylpyruvate isomerase family mycothiol-dependent enzyme"/>
    <property type="match status" value="1"/>
</dbReference>
<dbReference type="Gene3D" id="1.20.120.450">
    <property type="entry name" value="dinb family like domain"/>
    <property type="match status" value="1"/>
</dbReference>
<dbReference type="InterPro" id="IPR024344">
    <property type="entry name" value="MDMPI_metal-binding"/>
</dbReference>
<protein>
    <submittedName>
        <fullName evidence="2">Maleylpyruvate isomerase family mycothiol-dependent enzyme</fullName>
    </submittedName>
</protein>
<evidence type="ECO:0000313" key="3">
    <source>
        <dbReference type="Proteomes" id="UP000563898"/>
    </source>
</evidence>
<dbReference type="RefSeq" id="WP_006372953.1">
    <property type="nucleotide sequence ID" value="NZ_CP073075.1"/>
</dbReference>
<accession>A0A846WU24</accession>
<dbReference type="SUPFAM" id="SSF109854">
    <property type="entry name" value="DinB/YfiT-like putative metalloenzymes"/>
    <property type="match status" value="1"/>
</dbReference>
<dbReference type="AlphaFoldDB" id="A0A846WU24"/>
<dbReference type="EMBL" id="JAAXPC010000029">
    <property type="protein sequence ID" value="NKY05134.1"/>
    <property type="molecule type" value="Genomic_DNA"/>
</dbReference>